<dbReference type="Proteomes" id="UP000807504">
    <property type="component" value="Unassembled WGS sequence"/>
</dbReference>
<accession>A0A8T0G551</accession>
<proteinExistence type="predicted"/>
<evidence type="ECO:0000313" key="2">
    <source>
        <dbReference type="EMBL" id="KAF8797220.1"/>
    </source>
</evidence>
<feature type="compositionally biased region" description="Basic and acidic residues" evidence="1">
    <location>
        <begin position="264"/>
        <end position="279"/>
    </location>
</feature>
<comment type="caution">
    <text evidence="2">The sequence shown here is derived from an EMBL/GenBank/DDBJ whole genome shotgun (WGS) entry which is preliminary data.</text>
</comment>
<dbReference type="EMBL" id="JABXBU010000001">
    <property type="protein sequence ID" value="KAF8797220.1"/>
    <property type="molecule type" value="Genomic_DNA"/>
</dbReference>
<feature type="region of interest" description="Disordered" evidence="1">
    <location>
        <begin position="259"/>
        <end position="279"/>
    </location>
</feature>
<sequence>MTELCSLKGVRHVAVSCLQTLRKIKTRALNSGQTGRLAPNHTTGRQITASREGHALRYHAQQKRSIELGMTSYQSRSKLCLPVPCLSLWCTEMISKIRICYVFKNKYNNFLLYPITTSRFTILHNINVDINEFYSTKPTGETYPKALTKKFAFTSPSLTTAHRPAGWPVETFLPNARRSERSLNSRQSINVFIEFKKVKSARKDLMRSDVRLLALERHNLWSCRLVHPGAPPAVRRFLENWVTRWNVLYRIKVRGGKKGHCQQAKHDNRNPGFDRVDQN</sequence>
<dbReference type="AlphaFoldDB" id="A0A8T0G551"/>
<evidence type="ECO:0000256" key="1">
    <source>
        <dbReference type="SAM" id="MobiDB-lite"/>
    </source>
</evidence>
<keyword evidence="3" id="KW-1185">Reference proteome</keyword>
<evidence type="ECO:0000313" key="3">
    <source>
        <dbReference type="Proteomes" id="UP000807504"/>
    </source>
</evidence>
<reference evidence="2" key="1">
    <citation type="journal article" date="2020" name="bioRxiv">
        <title>Chromosome-level reference genome of the European wasp spider Argiope bruennichi: a resource for studies on range expansion and evolutionary adaptation.</title>
        <authorList>
            <person name="Sheffer M.M."/>
            <person name="Hoppe A."/>
            <person name="Krehenwinkel H."/>
            <person name="Uhl G."/>
            <person name="Kuss A.W."/>
            <person name="Jensen L."/>
            <person name="Jensen C."/>
            <person name="Gillespie R.G."/>
            <person name="Hoff K.J."/>
            <person name="Prost S."/>
        </authorList>
    </citation>
    <scope>NUCLEOTIDE SEQUENCE</scope>
</reference>
<reference evidence="2" key="2">
    <citation type="submission" date="2020-06" db="EMBL/GenBank/DDBJ databases">
        <authorList>
            <person name="Sheffer M."/>
        </authorList>
    </citation>
    <scope>NUCLEOTIDE SEQUENCE</scope>
</reference>
<organism evidence="2 3">
    <name type="scientific">Argiope bruennichi</name>
    <name type="common">Wasp spider</name>
    <name type="synonym">Aranea bruennichi</name>
    <dbReference type="NCBI Taxonomy" id="94029"/>
    <lineage>
        <taxon>Eukaryota</taxon>
        <taxon>Metazoa</taxon>
        <taxon>Ecdysozoa</taxon>
        <taxon>Arthropoda</taxon>
        <taxon>Chelicerata</taxon>
        <taxon>Arachnida</taxon>
        <taxon>Araneae</taxon>
        <taxon>Araneomorphae</taxon>
        <taxon>Entelegynae</taxon>
        <taxon>Araneoidea</taxon>
        <taxon>Araneidae</taxon>
        <taxon>Argiope</taxon>
    </lineage>
</organism>
<gene>
    <name evidence="2" type="ORF">HNY73_001508</name>
</gene>
<name>A0A8T0G551_ARGBR</name>
<protein>
    <submittedName>
        <fullName evidence="2">Uncharacterized protein</fullName>
    </submittedName>
</protein>